<dbReference type="Gene3D" id="2.30.110.10">
    <property type="entry name" value="Electron Transport, Fmn-binding Protein, Chain A"/>
    <property type="match status" value="1"/>
</dbReference>
<feature type="domain" description="General stress protein FMN-binding split barrel" evidence="1">
    <location>
        <begin position="8"/>
        <end position="137"/>
    </location>
</feature>
<evidence type="ECO:0000313" key="3">
    <source>
        <dbReference type="Proteomes" id="UP000606044"/>
    </source>
</evidence>
<dbReference type="InterPro" id="IPR012349">
    <property type="entry name" value="Split_barrel_FMN-bd"/>
</dbReference>
<dbReference type="SUPFAM" id="SSF50475">
    <property type="entry name" value="FMN-binding split barrel"/>
    <property type="match status" value="1"/>
</dbReference>
<keyword evidence="3" id="KW-1185">Reference proteome</keyword>
<dbReference type="PANTHER" id="PTHR34818">
    <property type="entry name" value="PROTEIN BLI-3"/>
    <property type="match status" value="1"/>
</dbReference>
<name>A0A917CJQ3_9HYPH</name>
<dbReference type="RefSeq" id="WP_188584273.1">
    <property type="nucleotide sequence ID" value="NZ_BMCT01000015.1"/>
</dbReference>
<dbReference type="InterPro" id="IPR038725">
    <property type="entry name" value="YdaG_split_barrel_FMN-bd"/>
</dbReference>
<dbReference type="PANTHER" id="PTHR34818:SF1">
    <property type="entry name" value="PROTEIN BLI-3"/>
    <property type="match status" value="1"/>
</dbReference>
<reference evidence="2" key="2">
    <citation type="submission" date="2020-09" db="EMBL/GenBank/DDBJ databases">
        <authorList>
            <person name="Sun Q."/>
            <person name="Sedlacek I."/>
        </authorList>
    </citation>
    <scope>NUCLEOTIDE SEQUENCE</scope>
    <source>
        <strain evidence="2">CCM 7897</strain>
    </source>
</reference>
<organism evidence="2 3">
    <name type="scientific">Azorhizobium oxalatiphilum</name>
    <dbReference type="NCBI Taxonomy" id="980631"/>
    <lineage>
        <taxon>Bacteria</taxon>
        <taxon>Pseudomonadati</taxon>
        <taxon>Pseudomonadota</taxon>
        <taxon>Alphaproteobacteria</taxon>
        <taxon>Hyphomicrobiales</taxon>
        <taxon>Xanthobacteraceae</taxon>
        <taxon>Azorhizobium</taxon>
    </lineage>
</organism>
<dbReference type="Proteomes" id="UP000606044">
    <property type="component" value="Unassembled WGS sequence"/>
</dbReference>
<proteinExistence type="predicted"/>
<evidence type="ECO:0000259" key="1">
    <source>
        <dbReference type="Pfam" id="PF16242"/>
    </source>
</evidence>
<dbReference type="EMBL" id="BMCT01000015">
    <property type="protein sequence ID" value="GGF89648.1"/>
    <property type="molecule type" value="Genomic_DNA"/>
</dbReference>
<comment type="caution">
    <text evidence="2">The sequence shown here is derived from an EMBL/GenBank/DDBJ whole genome shotgun (WGS) entry which is preliminary data.</text>
</comment>
<reference evidence="2" key="1">
    <citation type="journal article" date="2014" name="Int. J. Syst. Evol. Microbiol.">
        <title>Complete genome sequence of Corynebacterium casei LMG S-19264T (=DSM 44701T), isolated from a smear-ripened cheese.</title>
        <authorList>
            <consortium name="US DOE Joint Genome Institute (JGI-PGF)"/>
            <person name="Walter F."/>
            <person name="Albersmeier A."/>
            <person name="Kalinowski J."/>
            <person name="Ruckert C."/>
        </authorList>
    </citation>
    <scope>NUCLEOTIDE SEQUENCE</scope>
    <source>
        <strain evidence="2">CCM 7897</strain>
    </source>
</reference>
<gene>
    <name evidence="2" type="ORF">GCM10007301_56950</name>
</gene>
<evidence type="ECO:0000313" key="2">
    <source>
        <dbReference type="EMBL" id="GGF89648.1"/>
    </source>
</evidence>
<sequence>MSGMSLTDLSERMKDIDFAMFTTKTEGGDIASRPMSNNRDVEYDGDSWFFTYESYRTVADIESDPKVSLTMTGSKGFFGKPPLFLSIEGTAELIRDSAQFAAHWRSDLDYWFEQGPDTPRVVLIRVSASRIHYWDGRDEGEIIISR</sequence>
<protein>
    <recommendedName>
        <fullName evidence="1">General stress protein FMN-binding split barrel domain-containing protein</fullName>
    </recommendedName>
</protein>
<dbReference type="InterPro" id="IPR052917">
    <property type="entry name" value="Stress-Dev_Protein"/>
</dbReference>
<dbReference type="AlphaFoldDB" id="A0A917CJQ3"/>
<accession>A0A917CJQ3</accession>
<dbReference type="Pfam" id="PF16242">
    <property type="entry name" value="Pyrid_ox_like"/>
    <property type="match status" value="1"/>
</dbReference>